<feature type="transmembrane region" description="Helical" evidence="12">
    <location>
        <begin position="463"/>
        <end position="481"/>
    </location>
</feature>
<dbReference type="GO" id="GO:0015450">
    <property type="term" value="F:protein-transporting ATPase activity"/>
    <property type="evidence" value="ECO:0007669"/>
    <property type="project" value="InterPro"/>
</dbReference>
<comment type="similarity">
    <text evidence="11">In the N-terminal section; belongs to the SecD/SecF family. SecD subfamily.</text>
</comment>
<evidence type="ECO:0000256" key="6">
    <source>
        <dbReference type="ARBA" id="ARBA00022989"/>
    </source>
</evidence>
<dbReference type="Pfam" id="PF21760">
    <property type="entry name" value="SecD_1st"/>
    <property type="match status" value="1"/>
</dbReference>
<dbReference type="STRING" id="586411.SAMN05216187_11428"/>
<dbReference type="AlphaFoldDB" id="A0A1G9E2I3"/>
<evidence type="ECO:0000259" key="14">
    <source>
        <dbReference type="Pfam" id="PF02355"/>
    </source>
</evidence>
<comment type="subcellular location">
    <subcellularLocation>
        <location evidence="1 12">Cell membrane</location>
        <topology evidence="1 12">Multi-pass membrane protein</topology>
    </subcellularLocation>
</comment>
<dbReference type="InterPro" id="IPR055344">
    <property type="entry name" value="SecD_SecF_C_bact"/>
</dbReference>
<dbReference type="InterPro" id="IPR022813">
    <property type="entry name" value="SecD/SecF_arch_bac"/>
</dbReference>
<dbReference type="Gene3D" id="1.20.1640.10">
    <property type="entry name" value="Multidrug efflux transporter AcrB transmembrane domain"/>
    <property type="match status" value="2"/>
</dbReference>
<evidence type="ECO:0000256" key="4">
    <source>
        <dbReference type="ARBA" id="ARBA00022692"/>
    </source>
</evidence>
<dbReference type="Proteomes" id="UP000242700">
    <property type="component" value="Unassembled WGS sequence"/>
</dbReference>
<accession>A0A1G9E2I3</accession>
<comment type="subunit">
    <text evidence="13">Forms a complex with SecD. Part of the essential Sec protein translocation apparatus which comprises SecA, SecYEG and auxiliary proteins SecDF. Other proteins may also be involved.</text>
</comment>
<dbReference type="NCBIfam" id="TIGR01129">
    <property type="entry name" value="secD"/>
    <property type="match status" value="1"/>
</dbReference>
<dbReference type="InterPro" id="IPR048631">
    <property type="entry name" value="SecD_1st"/>
</dbReference>
<evidence type="ECO:0000256" key="1">
    <source>
        <dbReference type="ARBA" id="ARBA00004651"/>
    </source>
</evidence>
<comment type="function">
    <text evidence="9 12">Part of the Sec protein translocase complex. Interacts with the SecYEG preprotein conducting channel. SecDF uses the proton motive force (PMF) to complete protein translocation after the ATP-dependent function of SecA.</text>
</comment>
<protein>
    <recommendedName>
        <fullName evidence="12 13">Multifunctional fusion protein</fullName>
    </recommendedName>
    <domain>
        <recommendedName>
            <fullName evidence="12">Protein translocase subunit SecD</fullName>
        </recommendedName>
    </domain>
    <domain>
        <recommendedName>
            <fullName evidence="13">Protein-export membrane protein SecF</fullName>
        </recommendedName>
    </domain>
</protein>
<sequence>MKKKSSKLIIALMIVVVLFTAIGLTLKDVLKDVNLGLDLQGGFEVLYQVEPLEEGDTIDDSAVESTASTLDSRVNVLGVSEPNIQIEDNNRIRVQLAGIDDQQEARELLSTQAELTIRDVDDNVLLSGKDLVQGGASQGFDEMNNAMVSLELRDSDKFREVTEEISQKPAGENLMVIWMDFTEGEDSFREEVQKENPKFISAPTVSQPINSTDVMISGGFDGQEGVERAQNISALLNSGSLPVKLTEVYSTSVGAQFGEEALDETVTAGLIGVGLVFLFMLVFYRLPGLVAVVTLTVYIYLTIAGFNAISGVLTLPGIAALILGVGMAVDANIILYERLKDELRIGRTLKHAYKKAASSSIWTIVDANLTTLIAAIVLFIFGTSSVKGFATMLLLSILMSFVTAVFLTRVIMSLIVKSNYFNRKIGLFGVKQKNTYKISEGKEIEDLTTPWDRFDFVKHANKFFAFSGIIVAAGLIILFIFKLNLGIDFTSGTRADIATDGSATTEEVETELTELGIAPENLTMSGENTIVARYGTDLSQDEVTSMQTHFSELYGSEPMVSTVSPVIGQELVQNAIIALIIASIGIIIYASIRFEWRMAVPAVIALLHDVFMILAVFSIFRIEVDITIIAAVLTVVGYSINDTIVTLDRIRENNRKIKVLRSEEEIDIIINRSLRQTATRSLNTVLTVIVVVVLLVLFGATSIFNFSLALLIGLVSGVYSSFFIAIQLWGVLKRRQLRKSGGELVVYDEKSKNDDKVVV</sequence>
<dbReference type="Pfam" id="PF07549">
    <property type="entry name" value="Sec_GG"/>
    <property type="match status" value="2"/>
</dbReference>
<dbReference type="NCBIfam" id="TIGR00966">
    <property type="entry name" value="transloc_SecF"/>
    <property type="match status" value="1"/>
</dbReference>
<evidence type="ECO:0000256" key="12">
    <source>
        <dbReference type="HAMAP-Rule" id="MF_01463"/>
    </source>
</evidence>
<evidence type="ECO:0000256" key="5">
    <source>
        <dbReference type="ARBA" id="ARBA00022927"/>
    </source>
</evidence>
<dbReference type="PANTHER" id="PTHR30081:SF1">
    <property type="entry name" value="PROTEIN TRANSLOCASE SUBUNIT SECD"/>
    <property type="match status" value="1"/>
</dbReference>
<dbReference type="Pfam" id="PF02355">
    <property type="entry name" value="SecD_SecF_C"/>
    <property type="match status" value="2"/>
</dbReference>
<feature type="transmembrane region" description="Helical" evidence="12">
    <location>
        <begin position="356"/>
        <end position="381"/>
    </location>
</feature>
<feature type="domain" description="Protein translocase subunit SecDF P1" evidence="15">
    <location>
        <begin position="64"/>
        <end position="122"/>
    </location>
</feature>
<dbReference type="GO" id="GO:0043952">
    <property type="term" value="P:protein transport by the Sec complex"/>
    <property type="evidence" value="ECO:0007669"/>
    <property type="project" value="UniProtKB-UniRule"/>
</dbReference>
<proteinExistence type="inferred from homology"/>
<feature type="transmembrane region" description="Helical" evidence="12">
    <location>
        <begin position="626"/>
        <end position="647"/>
    </location>
</feature>
<dbReference type="PANTHER" id="PTHR30081">
    <property type="entry name" value="PROTEIN-EXPORT MEMBRANE PROTEIN SEC"/>
    <property type="match status" value="1"/>
</dbReference>
<dbReference type="Gene3D" id="3.30.70.3220">
    <property type="match status" value="1"/>
</dbReference>
<keyword evidence="4 12" id="KW-0812">Transmembrane</keyword>
<reference evidence="17" key="1">
    <citation type="submission" date="2016-10" db="EMBL/GenBank/DDBJ databases">
        <authorList>
            <person name="Varghese N."/>
            <person name="Submissions S."/>
        </authorList>
    </citation>
    <scope>NUCLEOTIDE SEQUENCE [LARGE SCALE GENOMIC DNA]</scope>
    <source>
        <strain evidence="17">CGMCC 1.8911</strain>
    </source>
</reference>
<dbReference type="PRINTS" id="PR01755">
    <property type="entry name" value="SECFTRNLCASE"/>
</dbReference>
<keyword evidence="2 12" id="KW-0813">Transport</keyword>
<dbReference type="GO" id="GO:0006605">
    <property type="term" value="P:protein targeting"/>
    <property type="evidence" value="ECO:0007669"/>
    <property type="project" value="UniProtKB-UniRule"/>
</dbReference>
<comment type="similarity">
    <text evidence="12">Belongs to the SecD/SecF family. SecD subfamily.</text>
</comment>
<feature type="transmembrane region" description="Helical" evidence="12">
    <location>
        <begin position="599"/>
        <end position="620"/>
    </location>
</feature>
<feature type="transmembrane region" description="Helical" evidence="12">
    <location>
        <begin position="289"/>
        <end position="309"/>
    </location>
</feature>
<keyword evidence="5 12" id="KW-0653">Protein transport</keyword>
<dbReference type="InterPro" id="IPR022646">
    <property type="entry name" value="SecD/SecF_CS"/>
</dbReference>
<organism evidence="16 17">
    <name type="scientific">Jeotgalicoccus aerolatus</name>
    <dbReference type="NCBI Taxonomy" id="709510"/>
    <lineage>
        <taxon>Bacteria</taxon>
        <taxon>Bacillati</taxon>
        <taxon>Bacillota</taxon>
        <taxon>Bacilli</taxon>
        <taxon>Bacillales</taxon>
        <taxon>Staphylococcaceae</taxon>
        <taxon>Jeotgalicoccus</taxon>
    </lineage>
</organism>
<feature type="transmembrane region" description="Helical" evidence="12">
    <location>
        <begin position="393"/>
        <end position="416"/>
    </location>
</feature>
<keyword evidence="7 12" id="KW-0811">Translocation</keyword>
<keyword evidence="6 12" id="KW-1133">Transmembrane helix</keyword>
<evidence type="ECO:0000256" key="8">
    <source>
        <dbReference type="ARBA" id="ARBA00023136"/>
    </source>
</evidence>
<dbReference type="GO" id="GO:0005886">
    <property type="term" value="C:plasma membrane"/>
    <property type="evidence" value="ECO:0007669"/>
    <property type="project" value="UniProtKB-SubCell"/>
</dbReference>
<evidence type="ECO:0000256" key="7">
    <source>
        <dbReference type="ARBA" id="ARBA00023010"/>
    </source>
</evidence>
<dbReference type="InterPro" id="IPR005665">
    <property type="entry name" value="SecF_bac"/>
</dbReference>
<dbReference type="FunFam" id="1.20.1640.10:FF:000024">
    <property type="entry name" value="Multifunctional fusion protein"/>
    <property type="match status" value="1"/>
</dbReference>
<evidence type="ECO:0000256" key="10">
    <source>
        <dbReference type="ARBA" id="ARBA00060856"/>
    </source>
</evidence>
<keyword evidence="8 12" id="KW-0472">Membrane</keyword>
<dbReference type="RefSeq" id="WP_092599793.1">
    <property type="nucleotide sequence ID" value="NZ_FNFI01000014.1"/>
</dbReference>
<evidence type="ECO:0000256" key="9">
    <source>
        <dbReference type="ARBA" id="ARBA00059018"/>
    </source>
</evidence>
<dbReference type="FunFam" id="1.20.1640.10:FF:000004">
    <property type="entry name" value="Protein translocase subunit SecD"/>
    <property type="match status" value="1"/>
</dbReference>
<dbReference type="OrthoDB" id="9805019at2"/>
<comment type="subunit">
    <text evidence="12">Forms a complex with SecF. Part of the essential Sec protein translocation apparatus which comprises SecA, SecYEG and auxiliary proteins SecDF. Other proteins may also be involved.</text>
</comment>
<dbReference type="InterPro" id="IPR005791">
    <property type="entry name" value="SecD"/>
</dbReference>
<dbReference type="NCBIfam" id="NF009581">
    <property type="entry name" value="PRK13024.1-1"/>
    <property type="match status" value="1"/>
</dbReference>
<evidence type="ECO:0000313" key="17">
    <source>
        <dbReference type="Proteomes" id="UP000242700"/>
    </source>
</evidence>
<dbReference type="InterPro" id="IPR048634">
    <property type="entry name" value="SecD_SecF_C"/>
</dbReference>
<name>A0A1G9E2I3_9STAP</name>
<evidence type="ECO:0000259" key="15">
    <source>
        <dbReference type="Pfam" id="PF21760"/>
    </source>
</evidence>
<evidence type="ECO:0000313" key="16">
    <source>
        <dbReference type="EMBL" id="SDK70351.1"/>
    </source>
</evidence>
<evidence type="ECO:0000256" key="3">
    <source>
        <dbReference type="ARBA" id="ARBA00022475"/>
    </source>
</evidence>
<dbReference type="NCBIfam" id="TIGR00916">
    <property type="entry name" value="2A0604s01"/>
    <property type="match status" value="1"/>
</dbReference>
<feature type="transmembrane region" description="Helical" evidence="12">
    <location>
        <begin position="682"/>
        <end position="704"/>
    </location>
</feature>
<evidence type="ECO:0000256" key="13">
    <source>
        <dbReference type="HAMAP-Rule" id="MF_01464"/>
    </source>
</evidence>
<keyword evidence="3 12" id="KW-1003">Cell membrane</keyword>
<dbReference type="InterPro" id="IPR022645">
    <property type="entry name" value="SecD/SecF_bac"/>
</dbReference>
<dbReference type="GO" id="GO:0065002">
    <property type="term" value="P:intracellular protein transmembrane transport"/>
    <property type="evidence" value="ECO:0007669"/>
    <property type="project" value="UniProtKB-UniRule"/>
</dbReference>
<feature type="transmembrane region" description="Helical" evidence="12">
    <location>
        <begin position="571"/>
        <end position="592"/>
    </location>
</feature>
<evidence type="ECO:0000256" key="11">
    <source>
        <dbReference type="ARBA" id="ARBA00061053"/>
    </source>
</evidence>
<comment type="similarity">
    <text evidence="10">In the C-terminal section; belongs to the SecD/SecF family. SecF subfamily.</text>
</comment>
<gene>
    <name evidence="12" type="primary">secD</name>
    <name evidence="13" type="synonym">secF</name>
    <name evidence="16" type="ORF">SAMN05216187_11428</name>
</gene>
<evidence type="ECO:0000256" key="2">
    <source>
        <dbReference type="ARBA" id="ARBA00022448"/>
    </source>
</evidence>
<dbReference type="HAMAP" id="MF_01464_B">
    <property type="entry name" value="SecF_B"/>
    <property type="match status" value="1"/>
</dbReference>
<dbReference type="EMBL" id="FNFI01000014">
    <property type="protein sequence ID" value="SDK70351.1"/>
    <property type="molecule type" value="Genomic_DNA"/>
</dbReference>
<feature type="domain" description="Protein export membrane protein SecD/SecF C-terminal" evidence="14">
    <location>
        <begin position="249"/>
        <end position="415"/>
    </location>
</feature>
<feature type="transmembrane region" description="Helical" evidence="12">
    <location>
        <begin position="266"/>
        <end position="284"/>
    </location>
</feature>
<comment type="similarity">
    <text evidence="13">Belongs to the SecD/SecF family. SecF subfamily.</text>
</comment>
<comment type="caution">
    <text evidence="12">Lacks conserved residue(s) required for the propagation of feature annotation.</text>
</comment>
<dbReference type="SUPFAM" id="SSF82866">
    <property type="entry name" value="Multidrug efflux transporter AcrB transmembrane domain"/>
    <property type="match status" value="2"/>
</dbReference>
<dbReference type="HAMAP" id="MF_01463_B">
    <property type="entry name" value="SecD_B"/>
    <property type="match status" value="1"/>
</dbReference>
<feature type="transmembrane region" description="Helical" evidence="12">
    <location>
        <begin position="710"/>
        <end position="732"/>
    </location>
</feature>
<feature type="transmembrane region" description="Helical" evidence="12">
    <location>
        <begin position="315"/>
        <end position="335"/>
    </location>
</feature>
<feature type="domain" description="Protein export membrane protein SecD/SecF C-terminal" evidence="14">
    <location>
        <begin position="557"/>
        <end position="734"/>
    </location>
</feature>